<feature type="region of interest" description="Disordered" evidence="9">
    <location>
        <begin position="260"/>
        <end position="289"/>
    </location>
</feature>
<evidence type="ECO:0000313" key="11">
    <source>
        <dbReference type="EMBL" id="GGO89389.1"/>
    </source>
</evidence>
<gene>
    <name evidence="11" type="ORF">GCM10011348_47040</name>
</gene>
<name>A0A918DYR5_9GAMM</name>
<evidence type="ECO:0000256" key="5">
    <source>
        <dbReference type="ARBA" id="ARBA00022801"/>
    </source>
</evidence>
<dbReference type="GO" id="GO:0046872">
    <property type="term" value="F:metal ion binding"/>
    <property type="evidence" value="ECO:0007669"/>
    <property type="project" value="UniProtKB-KW"/>
</dbReference>
<dbReference type="GO" id="GO:0030288">
    <property type="term" value="C:outer membrane-bounded periplasmic space"/>
    <property type="evidence" value="ECO:0007669"/>
    <property type="project" value="InterPro"/>
</dbReference>
<proteinExistence type="predicted"/>
<accession>A0A918DYR5</accession>
<dbReference type="Pfam" id="PF03411">
    <property type="entry name" value="Peptidase_M74"/>
    <property type="match status" value="1"/>
</dbReference>
<dbReference type="GO" id="GO:0006508">
    <property type="term" value="P:proteolysis"/>
    <property type="evidence" value="ECO:0007669"/>
    <property type="project" value="UniProtKB-KW"/>
</dbReference>
<protein>
    <submittedName>
        <fullName evidence="11">Penicillin-insensitive murein endopeptidase</fullName>
    </submittedName>
</protein>
<feature type="signal peptide" evidence="10">
    <location>
        <begin position="1"/>
        <end position="24"/>
    </location>
</feature>
<evidence type="ECO:0000256" key="6">
    <source>
        <dbReference type="ARBA" id="ARBA00022833"/>
    </source>
</evidence>
<sequence length="289" mass="32313">MLMKTFYSMLLTGALAGLSSAAIAANPWEQISSPSSQAPQSIGGYTNGCLSGAQELPLRGEGFQLVRTGRDRHYGSPALVDFLTDFSGEVAEQGLGRLQIGDMSMARGGPFSSGHRSHQTGLDADIWYSQDPRARQRPLSAWERDNISAIPLADAGQHRLIEANWDNRVPRILRLASEDPRVERIFVHPTIKRRLCETAGSDNDWLRKIRPWWGHNYHFHVRLACPEGDSHCVPQQPVRNEACGQDLDWWFSDEFYAQLRGTAPPKPKPKKKPEPPPMPQQCAQVLRSP</sequence>
<keyword evidence="4" id="KW-0574">Periplasm</keyword>
<organism evidence="11 12">
    <name type="scientific">Marinobacterium nitratireducens</name>
    <dbReference type="NCBI Taxonomy" id="518897"/>
    <lineage>
        <taxon>Bacteria</taxon>
        <taxon>Pseudomonadati</taxon>
        <taxon>Pseudomonadota</taxon>
        <taxon>Gammaproteobacteria</taxon>
        <taxon>Oceanospirillales</taxon>
        <taxon>Oceanospirillaceae</taxon>
        <taxon>Marinobacterium</taxon>
    </lineage>
</organism>
<keyword evidence="2" id="KW-0479">Metal-binding</keyword>
<keyword evidence="5" id="KW-0378">Hydrolase</keyword>
<feature type="disulfide bond" evidence="8">
    <location>
        <begin position="196"/>
        <end position="243"/>
    </location>
</feature>
<dbReference type="GO" id="GO:0008237">
    <property type="term" value="F:metallopeptidase activity"/>
    <property type="evidence" value="ECO:0007669"/>
    <property type="project" value="UniProtKB-KW"/>
</dbReference>
<dbReference type="AlphaFoldDB" id="A0A918DYR5"/>
<dbReference type="GO" id="GO:0004252">
    <property type="term" value="F:serine-type endopeptidase activity"/>
    <property type="evidence" value="ECO:0007669"/>
    <property type="project" value="InterPro"/>
</dbReference>
<keyword evidence="6" id="KW-0862">Zinc</keyword>
<dbReference type="Proteomes" id="UP000599578">
    <property type="component" value="Unassembled WGS sequence"/>
</dbReference>
<dbReference type="InterPro" id="IPR005073">
    <property type="entry name" value="Peptidase_M74"/>
</dbReference>
<evidence type="ECO:0000256" key="2">
    <source>
        <dbReference type="ARBA" id="ARBA00022723"/>
    </source>
</evidence>
<evidence type="ECO:0000256" key="7">
    <source>
        <dbReference type="ARBA" id="ARBA00023049"/>
    </source>
</evidence>
<reference evidence="11 12" key="1">
    <citation type="journal article" date="2014" name="Int. J. Syst. Evol. Microbiol.">
        <title>Complete genome sequence of Corynebacterium casei LMG S-19264T (=DSM 44701T), isolated from a smear-ripened cheese.</title>
        <authorList>
            <consortium name="US DOE Joint Genome Institute (JGI-PGF)"/>
            <person name="Walter F."/>
            <person name="Albersmeier A."/>
            <person name="Kalinowski J."/>
            <person name="Ruckert C."/>
        </authorList>
    </citation>
    <scope>NUCLEOTIDE SEQUENCE [LARGE SCALE GENOMIC DNA]</scope>
    <source>
        <strain evidence="11 12">CGMCC 1.7286</strain>
    </source>
</reference>
<keyword evidence="12" id="KW-1185">Reference proteome</keyword>
<keyword evidence="8" id="KW-1015">Disulfide bond</keyword>
<evidence type="ECO:0000256" key="9">
    <source>
        <dbReference type="SAM" id="MobiDB-lite"/>
    </source>
</evidence>
<evidence type="ECO:0000313" key="12">
    <source>
        <dbReference type="Proteomes" id="UP000599578"/>
    </source>
</evidence>
<evidence type="ECO:0000256" key="4">
    <source>
        <dbReference type="ARBA" id="ARBA00022764"/>
    </source>
</evidence>
<keyword evidence="3 10" id="KW-0732">Signal</keyword>
<evidence type="ECO:0000256" key="3">
    <source>
        <dbReference type="ARBA" id="ARBA00022729"/>
    </source>
</evidence>
<evidence type="ECO:0000256" key="10">
    <source>
        <dbReference type="SAM" id="SignalP"/>
    </source>
</evidence>
<dbReference type="NCBIfam" id="NF006947">
    <property type="entry name" value="PRK09429.1"/>
    <property type="match status" value="1"/>
</dbReference>
<dbReference type="PIRSF" id="PIRSF018455">
    <property type="entry name" value="MepA"/>
    <property type="match status" value="1"/>
</dbReference>
<evidence type="ECO:0000256" key="1">
    <source>
        <dbReference type="ARBA" id="ARBA00022670"/>
    </source>
</evidence>
<dbReference type="Gene3D" id="3.30.1380.10">
    <property type="match status" value="1"/>
</dbReference>
<keyword evidence="1" id="KW-0645">Protease</keyword>
<comment type="caution">
    <text evidence="11">The sequence shown here is derived from an EMBL/GenBank/DDBJ whole genome shotgun (WGS) entry which is preliminary data.</text>
</comment>
<dbReference type="SUPFAM" id="SSF55166">
    <property type="entry name" value="Hedgehog/DD-peptidase"/>
    <property type="match status" value="1"/>
</dbReference>
<dbReference type="InterPro" id="IPR009045">
    <property type="entry name" value="Zn_M74/Hedgehog-like"/>
</dbReference>
<feature type="disulfide bond" evidence="8">
    <location>
        <begin position="49"/>
        <end position="282"/>
    </location>
</feature>
<evidence type="ECO:0000256" key="8">
    <source>
        <dbReference type="PIRSR" id="PIRSR018455-2"/>
    </source>
</evidence>
<feature type="chain" id="PRO_5038100256" evidence="10">
    <location>
        <begin position="25"/>
        <end position="289"/>
    </location>
</feature>
<keyword evidence="7" id="KW-0482">Metalloprotease</keyword>
<feature type="disulfide bond" evidence="8">
    <location>
        <begin position="225"/>
        <end position="232"/>
    </location>
</feature>
<dbReference type="EMBL" id="BMLT01000023">
    <property type="protein sequence ID" value="GGO89389.1"/>
    <property type="molecule type" value="Genomic_DNA"/>
</dbReference>